<comment type="pathway">
    <text evidence="1">Mycotoxin biosynthesis.</text>
</comment>
<evidence type="ECO:0008006" key="7">
    <source>
        <dbReference type="Google" id="ProtNLM"/>
    </source>
</evidence>
<keyword evidence="4" id="KW-0812">Transmembrane</keyword>
<comment type="similarity">
    <text evidence="3">Belongs to the ustYa family.</text>
</comment>
<dbReference type="PANTHER" id="PTHR33365:SF11">
    <property type="entry name" value="TAT PATHWAY SIGNAL SEQUENCE"/>
    <property type="match status" value="1"/>
</dbReference>
<dbReference type="InterPro" id="IPR021765">
    <property type="entry name" value="UstYa-like"/>
</dbReference>
<keyword evidence="4" id="KW-0472">Membrane</keyword>
<keyword evidence="2" id="KW-0560">Oxidoreductase</keyword>
<evidence type="ECO:0000256" key="3">
    <source>
        <dbReference type="ARBA" id="ARBA00035112"/>
    </source>
</evidence>
<dbReference type="OrthoDB" id="3687641at2759"/>
<keyword evidence="6" id="KW-1185">Reference proteome</keyword>
<dbReference type="Proteomes" id="UP000799291">
    <property type="component" value="Unassembled WGS sequence"/>
</dbReference>
<protein>
    <recommendedName>
        <fullName evidence="7">Oxidase ustYa</fullName>
    </recommendedName>
</protein>
<dbReference type="Pfam" id="PF11807">
    <property type="entry name" value="UstYa"/>
    <property type="match status" value="1"/>
</dbReference>
<gene>
    <name evidence="5" type="ORF">K458DRAFT_452845</name>
</gene>
<dbReference type="GO" id="GO:0016491">
    <property type="term" value="F:oxidoreductase activity"/>
    <property type="evidence" value="ECO:0007669"/>
    <property type="project" value="UniProtKB-KW"/>
</dbReference>
<reference evidence="5" key="1">
    <citation type="journal article" date="2020" name="Stud. Mycol.">
        <title>101 Dothideomycetes genomes: a test case for predicting lifestyles and emergence of pathogens.</title>
        <authorList>
            <person name="Haridas S."/>
            <person name="Albert R."/>
            <person name="Binder M."/>
            <person name="Bloem J."/>
            <person name="Labutti K."/>
            <person name="Salamov A."/>
            <person name="Andreopoulos B."/>
            <person name="Baker S."/>
            <person name="Barry K."/>
            <person name="Bills G."/>
            <person name="Bluhm B."/>
            <person name="Cannon C."/>
            <person name="Castanera R."/>
            <person name="Culley D."/>
            <person name="Daum C."/>
            <person name="Ezra D."/>
            <person name="Gonzalez J."/>
            <person name="Henrissat B."/>
            <person name="Kuo A."/>
            <person name="Liang C."/>
            <person name="Lipzen A."/>
            <person name="Lutzoni F."/>
            <person name="Magnuson J."/>
            <person name="Mondo S."/>
            <person name="Nolan M."/>
            <person name="Ohm R."/>
            <person name="Pangilinan J."/>
            <person name="Park H.-J."/>
            <person name="Ramirez L."/>
            <person name="Alfaro M."/>
            <person name="Sun H."/>
            <person name="Tritt A."/>
            <person name="Yoshinaga Y."/>
            <person name="Zwiers L.-H."/>
            <person name="Turgeon B."/>
            <person name="Goodwin S."/>
            <person name="Spatafora J."/>
            <person name="Crous P."/>
            <person name="Grigoriev I."/>
        </authorList>
    </citation>
    <scope>NUCLEOTIDE SEQUENCE</scope>
    <source>
        <strain evidence="5">CBS 122367</strain>
    </source>
</reference>
<organism evidence="5 6">
    <name type="scientific">Lentithecium fluviatile CBS 122367</name>
    <dbReference type="NCBI Taxonomy" id="1168545"/>
    <lineage>
        <taxon>Eukaryota</taxon>
        <taxon>Fungi</taxon>
        <taxon>Dikarya</taxon>
        <taxon>Ascomycota</taxon>
        <taxon>Pezizomycotina</taxon>
        <taxon>Dothideomycetes</taxon>
        <taxon>Pleosporomycetidae</taxon>
        <taxon>Pleosporales</taxon>
        <taxon>Massarineae</taxon>
        <taxon>Lentitheciaceae</taxon>
        <taxon>Lentithecium</taxon>
    </lineage>
</organism>
<evidence type="ECO:0000313" key="5">
    <source>
        <dbReference type="EMBL" id="KAF2683337.1"/>
    </source>
</evidence>
<keyword evidence="4" id="KW-1133">Transmembrane helix</keyword>
<dbReference type="PANTHER" id="PTHR33365">
    <property type="entry name" value="YALI0B05434P"/>
    <property type="match status" value="1"/>
</dbReference>
<evidence type="ECO:0000313" key="6">
    <source>
        <dbReference type="Proteomes" id="UP000799291"/>
    </source>
</evidence>
<dbReference type="GO" id="GO:0043386">
    <property type="term" value="P:mycotoxin biosynthetic process"/>
    <property type="evidence" value="ECO:0007669"/>
    <property type="project" value="InterPro"/>
</dbReference>
<feature type="transmembrane region" description="Helical" evidence="4">
    <location>
        <begin position="50"/>
        <end position="70"/>
    </location>
</feature>
<accession>A0A6G1IYK6</accession>
<evidence type="ECO:0000256" key="4">
    <source>
        <dbReference type="SAM" id="Phobius"/>
    </source>
</evidence>
<evidence type="ECO:0000256" key="1">
    <source>
        <dbReference type="ARBA" id="ARBA00004685"/>
    </source>
</evidence>
<dbReference type="EMBL" id="MU005584">
    <property type="protein sequence ID" value="KAF2683337.1"/>
    <property type="molecule type" value="Genomic_DNA"/>
</dbReference>
<sequence>MLHQRVILFVCSIAISARTFLVMRTSDEHSDDERGLLDDKWVLRKEEKSWRIWVASLLCLCSGFALGTLFGRMPASRSPVHEHLNGEIMIAPFEPSVKITFQPNETFERAMPGPDADSLWEALMPVGRGFVQVQPNGDLVPHDSPPNNVSQTKAIAAFHQMHCLNNLRKSLYASVSNESTFTYRIPQLEHHWRHCFDYLRQALMCNADVTLETLEMRGDMVVGSVDGWGTEHVCRDWDGLKDWAQGGRGTNDGGID</sequence>
<dbReference type="AlphaFoldDB" id="A0A6G1IYK6"/>
<name>A0A6G1IYK6_9PLEO</name>
<evidence type="ECO:0000256" key="2">
    <source>
        <dbReference type="ARBA" id="ARBA00023002"/>
    </source>
</evidence>
<proteinExistence type="inferred from homology"/>